<reference evidence="10" key="2">
    <citation type="submission" date="2021-04" db="EMBL/GenBank/DDBJ databases">
        <authorList>
            <person name="Gilroy R."/>
        </authorList>
    </citation>
    <scope>NUCLEOTIDE SEQUENCE</scope>
    <source>
        <strain evidence="10">ChiSjej3B21-8574</strain>
    </source>
</reference>
<keyword evidence="6" id="KW-0597">Phosphoprotein</keyword>
<evidence type="ECO:0000313" key="10">
    <source>
        <dbReference type="EMBL" id="HJC50934.1"/>
    </source>
</evidence>
<dbReference type="GO" id="GO:0000156">
    <property type="term" value="F:phosphorelay response regulator activity"/>
    <property type="evidence" value="ECO:0007669"/>
    <property type="project" value="TreeGrafter"/>
</dbReference>
<keyword evidence="2" id="KW-0805">Transcription regulation</keyword>
<proteinExistence type="predicted"/>
<dbReference type="Proteomes" id="UP000823904">
    <property type="component" value="Unassembled WGS sequence"/>
</dbReference>
<evidence type="ECO:0000259" key="8">
    <source>
        <dbReference type="PROSITE" id="PS50110"/>
    </source>
</evidence>
<feature type="modified residue" description="4-aspartylphosphate" evidence="6">
    <location>
        <position position="52"/>
    </location>
</feature>
<dbReference type="Pfam" id="PF00072">
    <property type="entry name" value="Response_reg"/>
    <property type="match status" value="1"/>
</dbReference>
<evidence type="ECO:0000256" key="3">
    <source>
        <dbReference type="ARBA" id="ARBA00023125"/>
    </source>
</evidence>
<evidence type="ECO:0000256" key="6">
    <source>
        <dbReference type="PROSITE-ProRule" id="PRU00169"/>
    </source>
</evidence>
<dbReference type="GO" id="GO:0000976">
    <property type="term" value="F:transcription cis-regulatory region binding"/>
    <property type="evidence" value="ECO:0007669"/>
    <property type="project" value="TreeGrafter"/>
</dbReference>
<evidence type="ECO:0000256" key="5">
    <source>
        <dbReference type="ARBA" id="ARBA00024867"/>
    </source>
</evidence>
<dbReference type="Pfam" id="PF00486">
    <property type="entry name" value="Trans_reg_C"/>
    <property type="match status" value="1"/>
</dbReference>
<dbReference type="GO" id="GO:0005829">
    <property type="term" value="C:cytosol"/>
    <property type="evidence" value="ECO:0007669"/>
    <property type="project" value="TreeGrafter"/>
</dbReference>
<name>A0A9D2PKH7_9FIRM</name>
<evidence type="ECO:0000313" key="11">
    <source>
        <dbReference type="Proteomes" id="UP000823904"/>
    </source>
</evidence>
<accession>A0A9D2PKH7</accession>
<dbReference type="GO" id="GO:0032993">
    <property type="term" value="C:protein-DNA complex"/>
    <property type="evidence" value="ECO:0007669"/>
    <property type="project" value="TreeGrafter"/>
</dbReference>
<dbReference type="PROSITE" id="PS50110">
    <property type="entry name" value="RESPONSE_REGULATORY"/>
    <property type="match status" value="1"/>
</dbReference>
<dbReference type="GO" id="GO:0006355">
    <property type="term" value="P:regulation of DNA-templated transcription"/>
    <property type="evidence" value="ECO:0007669"/>
    <property type="project" value="InterPro"/>
</dbReference>
<gene>
    <name evidence="10" type="ORF">H9754_10255</name>
</gene>
<evidence type="ECO:0000256" key="1">
    <source>
        <dbReference type="ARBA" id="ARBA00018672"/>
    </source>
</evidence>
<reference evidence="10" key="1">
    <citation type="journal article" date="2021" name="PeerJ">
        <title>Extensive microbial diversity within the chicken gut microbiome revealed by metagenomics and culture.</title>
        <authorList>
            <person name="Gilroy R."/>
            <person name="Ravi A."/>
            <person name="Getino M."/>
            <person name="Pursley I."/>
            <person name="Horton D.L."/>
            <person name="Alikhan N.F."/>
            <person name="Baker D."/>
            <person name="Gharbi K."/>
            <person name="Hall N."/>
            <person name="Watson M."/>
            <person name="Adriaenssens E.M."/>
            <person name="Foster-Nyarko E."/>
            <person name="Jarju S."/>
            <person name="Secka A."/>
            <person name="Antonio M."/>
            <person name="Oren A."/>
            <person name="Chaudhuri R.R."/>
            <person name="La Ragione R."/>
            <person name="Hildebrand F."/>
            <person name="Pallen M.J."/>
        </authorList>
    </citation>
    <scope>NUCLEOTIDE SEQUENCE</scope>
    <source>
        <strain evidence="10">ChiSjej3B21-8574</strain>
    </source>
</reference>
<dbReference type="InterPro" id="IPR036388">
    <property type="entry name" value="WH-like_DNA-bd_sf"/>
</dbReference>
<dbReference type="PANTHER" id="PTHR48111">
    <property type="entry name" value="REGULATOR OF RPOS"/>
    <property type="match status" value="1"/>
</dbReference>
<dbReference type="SMART" id="SM00448">
    <property type="entry name" value="REC"/>
    <property type="match status" value="1"/>
</dbReference>
<dbReference type="EMBL" id="DWWD01000041">
    <property type="protein sequence ID" value="HJC50934.1"/>
    <property type="molecule type" value="Genomic_DNA"/>
</dbReference>
<evidence type="ECO:0000256" key="4">
    <source>
        <dbReference type="ARBA" id="ARBA00023163"/>
    </source>
</evidence>
<dbReference type="Gene3D" id="1.10.10.10">
    <property type="entry name" value="Winged helix-like DNA-binding domain superfamily/Winged helix DNA-binding domain"/>
    <property type="match status" value="1"/>
</dbReference>
<comment type="caution">
    <text evidence="10">The sequence shown here is derived from an EMBL/GenBank/DDBJ whole genome shotgun (WGS) entry which is preliminary data.</text>
</comment>
<evidence type="ECO:0000256" key="2">
    <source>
        <dbReference type="ARBA" id="ARBA00023015"/>
    </source>
</evidence>
<protein>
    <recommendedName>
        <fullName evidence="1">Stage 0 sporulation protein A homolog</fullName>
    </recommendedName>
</protein>
<feature type="DNA-binding region" description="OmpR/PhoB-type" evidence="7">
    <location>
        <begin position="122"/>
        <end position="220"/>
    </location>
</feature>
<dbReference type="PANTHER" id="PTHR48111:SF2">
    <property type="entry name" value="RESPONSE REGULATOR SAER"/>
    <property type="match status" value="1"/>
</dbReference>
<keyword evidence="3 7" id="KW-0238">DNA-binding</keyword>
<feature type="domain" description="Response regulatory" evidence="8">
    <location>
        <begin position="3"/>
        <end position="113"/>
    </location>
</feature>
<evidence type="ECO:0000259" key="9">
    <source>
        <dbReference type="PROSITE" id="PS51755"/>
    </source>
</evidence>
<keyword evidence="4" id="KW-0804">Transcription</keyword>
<dbReference type="InterPro" id="IPR011006">
    <property type="entry name" value="CheY-like_superfamily"/>
</dbReference>
<evidence type="ECO:0000256" key="7">
    <source>
        <dbReference type="PROSITE-ProRule" id="PRU01091"/>
    </source>
</evidence>
<feature type="domain" description="OmpR/PhoB-type" evidence="9">
    <location>
        <begin position="122"/>
        <end position="220"/>
    </location>
</feature>
<organism evidence="10 11">
    <name type="scientific">Candidatus Anaerostipes avistercoris</name>
    <dbReference type="NCBI Taxonomy" id="2838462"/>
    <lineage>
        <taxon>Bacteria</taxon>
        <taxon>Bacillati</taxon>
        <taxon>Bacillota</taxon>
        <taxon>Clostridia</taxon>
        <taxon>Lachnospirales</taxon>
        <taxon>Lachnospiraceae</taxon>
        <taxon>Anaerostipes</taxon>
    </lineage>
</organism>
<dbReference type="SMART" id="SM00862">
    <property type="entry name" value="Trans_reg_C"/>
    <property type="match status" value="1"/>
</dbReference>
<dbReference type="InterPro" id="IPR001789">
    <property type="entry name" value="Sig_transdc_resp-reg_receiver"/>
</dbReference>
<dbReference type="SUPFAM" id="SSF52172">
    <property type="entry name" value="CheY-like"/>
    <property type="match status" value="1"/>
</dbReference>
<dbReference type="InterPro" id="IPR001867">
    <property type="entry name" value="OmpR/PhoB-type_DNA-bd"/>
</dbReference>
<dbReference type="AlphaFoldDB" id="A0A9D2PKH7"/>
<dbReference type="PROSITE" id="PS51755">
    <property type="entry name" value="OMPR_PHOB"/>
    <property type="match status" value="1"/>
</dbReference>
<dbReference type="Gene3D" id="3.40.50.2300">
    <property type="match status" value="1"/>
</dbReference>
<sequence>MSLIAVIDDDVYIGDMLERLLTKNGYQVIRAYSGTEAEMMLSGTKPDVILLDLMLPGLSGEELLRRLKEFPVIIISAKTDVRDKVEMLMEGAADYMTKPFDNQELLARIAVQLRNVREGYHSRNLVFGDLKIVREEHQACVKDQKVRLTKTEYAILKLFLQNPRQVLTKSVILDRIQQETPDCVESSLKVHVSNLRKKLREVGQKDYIEAVWGIGFKLREE</sequence>
<dbReference type="CDD" id="cd00383">
    <property type="entry name" value="trans_reg_C"/>
    <property type="match status" value="1"/>
</dbReference>
<dbReference type="InterPro" id="IPR039420">
    <property type="entry name" value="WalR-like"/>
</dbReference>
<comment type="function">
    <text evidence="5">May play the central regulatory role in sporulation. It may be an element of the effector pathway responsible for the activation of sporulation genes in response to nutritional stress. Spo0A may act in concert with spo0H (a sigma factor) to control the expression of some genes that are critical to the sporulation process.</text>
</comment>